<dbReference type="GO" id="GO:0001764">
    <property type="term" value="P:neuron migration"/>
    <property type="evidence" value="ECO:0007669"/>
    <property type="project" value="TreeGrafter"/>
</dbReference>
<dbReference type="Proteomes" id="UP000261540">
    <property type="component" value="Unplaced"/>
</dbReference>
<evidence type="ECO:0000256" key="3">
    <source>
        <dbReference type="ARBA" id="ARBA00022692"/>
    </source>
</evidence>
<dbReference type="Gene3D" id="2.60.40.10">
    <property type="entry name" value="Immunoglobulins"/>
    <property type="match status" value="4"/>
</dbReference>
<evidence type="ECO:0000256" key="1">
    <source>
        <dbReference type="ARBA" id="ARBA00004236"/>
    </source>
</evidence>
<evidence type="ECO:0000256" key="2">
    <source>
        <dbReference type="ARBA" id="ARBA00022475"/>
    </source>
</evidence>
<protein>
    <submittedName>
        <fullName evidence="11">KIAA0319</fullName>
    </submittedName>
</protein>
<evidence type="ECO:0000313" key="12">
    <source>
        <dbReference type="Proteomes" id="UP000261540"/>
    </source>
</evidence>
<dbReference type="GeneTree" id="ENSGT00940000161462"/>
<comment type="subcellular location">
    <subcellularLocation>
        <location evidence="1">Cell membrane</location>
    </subcellularLocation>
</comment>
<evidence type="ECO:0000256" key="6">
    <source>
        <dbReference type="ARBA" id="ARBA00022989"/>
    </source>
</evidence>
<dbReference type="InterPro" id="IPR013980">
    <property type="entry name" value="MANSC_dom"/>
</dbReference>
<keyword evidence="12" id="KW-1185">Reference proteome</keyword>
<keyword evidence="8" id="KW-0325">Glycoprotein</keyword>
<dbReference type="GO" id="GO:0031410">
    <property type="term" value="C:cytoplasmic vesicle"/>
    <property type="evidence" value="ECO:0007669"/>
    <property type="project" value="TreeGrafter"/>
</dbReference>
<feature type="region of interest" description="Disordered" evidence="9">
    <location>
        <begin position="236"/>
        <end position="286"/>
    </location>
</feature>
<keyword evidence="6" id="KW-1133">Transmembrane helix</keyword>
<keyword evidence="4" id="KW-0732">Signal</keyword>
<dbReference type="Ensembl" id="ENSPKIT00000037384.1">
    <property type="protein sequence ID" value="ENSPKIP00000012976.1"/>
    <property type="gene ID" value="ENSPKIG00000000570.1"/>
</dbReference>
<evidence type="ECO:0000256" key="9">
    <source>
        <dbReference type="SAM" id="MobiDB-lite"/>
    </source>
</evidence>
<dbReference type="PANTHER" id="PTHR46182:SF1">
    <property type="entry name" value="DYSLEXIA-ASSOCIATED PROTEIN KIAA0319"/>
    <property type="match status" value="1"/>
</dbReference>
<keyword evidence="7" id="KW-0472">Membrane</keyword>
<dbReference type="FunFam" id="2.60.40.10:FF:000061">
    <property type="entry name" value="Dyslexia-associated protein KIAA0319 homolog"/>
    <property type="match status" value="1"/>
</dbReference>
<reference evidence="11" key="2">
    <citation type="submission" date="2025-09" db="UniProtKB">
        <authorList>
            <consortium name="Ensembl"/>
        </authorList>
    </citation>
    <scope>IDENTIFICATION</scope>
</reference>
<dbReference type="InterPro" id="IPR022409">
    <property type="entry name" value="PKD/Chitinase_dom"/>
</dbReference>
<dbReference type="CDD" id="cd00146">
    <property type="entry name" value="PKD"/>
    <property type="match status" value="2"/>
</dbReference>
<evidence type="ECO:0000259" key="10">
    <source>
        <dbReference type="PROSITE" id="PS50986"/>
    </source>
</evidence>
<dbReference type="PROSITE" id="PS50986">
    <property type="entry name" value="MANSC"/>
    <property type="match status" value="1"/>
</dbReference>
<dbReference type="AlphaFoldDB" id="A0A3B3R5N0"/>
<accession>A0A3B3R5N0</accession>
<dbReference type="InterPro" id="IPR011106">
    <property type="entry name" value="MANSC_N"/>
</dbReference>
<keyword evidence="2" id="KW-1003">Cell membrane</keyword>
<dbReference type="GO" id="GO:0005886">
    <property type="term" value="C:plasma membrane"/>
    <property type="evidence" value="ECO:0007669"/>
    <property type="project" value="UniProtKB-SubCell"/>
</dbReference>
<dbReference type="SMART" id="SM00089">
    <property type="entry name" value="PKD"/>
    <property type="match status" value="4"/>
</dbReference>
<keyword evidence="5" id="KW-0677">Repeat</keyword>
<sequence>MLSRLSSRTLEECSSVSYRGRPRPSRKHRPVVMRVAVLLLCLALQCTEGAVAEQCWQGATYSESIVSPNLKSGNILRVPEAPSVGQCAKACCELPGCDLAWLFERHCYVLSCQRQEGCQPRPRPGSDSYITFVRRGPASPLVLQSLVRGQPYPGRWRPLSRPKGPAAVLRDLALFDGTRDLSDLDPTWTDVEYSDRSLEDGGRFGIAVKSGPEAARTEQKESSGYLDWLPLLNMTDMGGGSVERESVQDAAQDGPSLLSSPPTNGIPATEPAPTSDPAVSPATQNLTSEELPANASSVQMQPTMFPQDGPTDPPPQRQITTCLPTGSLPPVLNRTIPTGAPQKVGTLLVSAGDPVEVTLPMSTVELGAIVVPEPQTESTYSYDWSLRSYPNGHQGEMEGMHSKTVKLSGLSEGVYVVRVAVTGDHGAGDALVNVTVKAAARVNQPPRAVVIPPAQDVLLPAPLVSIDGRRSTDDVGVVTYRWEEVKGPPRRSKAFADTPLLHLSDLEPGDYTFSLTVMDSDGLSDSTMATVRVTTAPDLPPAADAGPNVTVTLPLDRVTLCGNRSSDDHEIVGYLWSLSPGSWAERPTMRGARTALLQLSDLRQGQYPFLLTVTDSAGQQASDGVTLSVQAERNAPPVAVVSPHQLLTLPISSTRLDGSRSTDDRGITAFHWGALSGPSGLTMEDSDKAVALVSGFQAGHYTFRLTVEDQQGATDSAYLNVTVCEGVKQPLSVHTSGGHTLVLPNNSVVLQGNVSGAEPDSVSYLWVRDGQSPAAGDVLYGSERWHSLHTPVTHCGPQDV</sequence>
<name>A0A3B3R5N0_9TELE</name>
<proteinExistence type="predicted"/>
<dbReference type="SMART" id="SM00765">
    <property type="entry name" value="MANEC"/>
    <property type="match status" value="1"/>
</dbReference>
<dbReference type="InterPro" id="IPR035986">
    <property type="entry name" value="PKD_dom_sf"/>
</dbReference>
<evidence type="ECO:0000256" key="4">
    <source>
        <dbReference type="ARBA" id="ARBA00022729"/>
    </source>
</evidence>
<evidence type="ECO:0000256" key="7">
    <source>
        <dbReference type="ARBA" id="ARBA00023136"/>
    </source>
</evidence>
<dbReference type="SUPFAM" id="SSF49299">
    <property type="entry name" value="PKD domain"/>
    <property type="match status" value="3"/>
</dbReference>
<organism evidence="11 12">
    <name type="scientific">Paramormyrops kingsleyae</name>
    <dbReference type="NCBI Taxonomy" id="1676925"/>
    <lineage>
        <taxon>Eukaryota</taxon>
        <taxon>Metazoa</taxon>
        <taxon>Chordata</taxon>
        <taxon>Craniata</taxon>
        <taxon>Vertebrata</taxon>
        <taxon>Euteleostomi</taxon>
        <taxon>Actinopterygii</taxon>
        <taxon>Neopterygii</taxon>
        <taxon>Teleostei</taxon>
        <taxon>Osteoglossocephala</taxon>
        <taxon>Osteoglossomorpha</taxon>
        <taxon>Osteoglossiformes</taxon>
        <taxon>Mormyridae</taxon>
        <taxon>Paramormyrops</taxon>
    </lineage>
</organism>
<dbReference type="Pfam" id="PF23597">
    <property type="entry name" value="KIAA0319_N"/>
    <property type="match status" value="1"/>
</dbReference>
<feature type="domain" description="MANSC" evidence="10">
    <location>
        <begin position="43"/>
        <end position="129"/>
    </location>
</feature>
<keyword evidence="3" id="KW-0812">Transmembrane</keyword>
<evidence type="ECO:0000256" key="8">
    <source>
        <dbReference type="ARBA" id="ARBA00023180"/>
    </source>
</evidence>
<dbReference type="InterPro" id="IPR013783">
    <property type="entry name" value="Ig-like_fold"/>
</dbReference>
<dbReference type="PANTHER" id="PTHR46182">
    <property type="entry name" value="FI19480P1"/>
    <property type="match status" value="1"/>
</dbReference>
<dbReference type="InterPro" id="IPR029865">
    <property type="entry name" value="KIAA0319-like"/>
</dbReference>
<dbReference type="FunFam" id="2.60.40.10:FF:000257">
    <property type="entry name" value="Dyslexia-associated protein KIAA0319-like"/>
    <property type="match status" value="1"/>
</dbReference>
<reference evidence="11" key="1">
    <citation type="submission" date="2025-08" db="UniProtKB">
        <authorList>
            <consortium name="Ensembl"/>
        </authorList>
    </citation>
    <scope>IDENTIFICATION</scope>
</reference>
<dbReference type="Pfam" id="PF22352">
    <property type="entry name" value="K319L-like_PKD"/>
    <property type="match status" value="4"/>
</dbReference>
<dbReference type="STRING" id="1676925.ENSPKIP00000012976"/>
<evidence type="ECO:0000313" key="11">
    <source>
        <dbReference type="Ensembl" id="ENSPKIP00000012976.1"/>
    </source>
</evidence>
<evidence type="ECO:0000256" key="5">
    <source>
        <dbReference type="ARBA" id="ARBA00022737"/>
    </source>
</evidence>